<dbReference type="AlphaFoldDB" id="A0A654M070"/>
<keyword evidence="2" id="KW-0472">Membrane</keyword>
<sequence length="115" mass="12409">MNLLINSNLINYIYLVLIILLVNSIVKFTSQKALLAAFFTVILVFSAPLPSVLASSKSPYDSGYDHGCDDAGISDSSDKYINQPEKGPSFHTSEFMNGYYSGVNSCGGNSGGSYY</sequence>
<protein>
    <submittedName>
        <fullName evidence="3">Uncharacterized protein</fullName>
    </submittedName>
</protein>
<name>A0A654M070_9ARCH</name>
<organism evidence="3 4">
    <name type="scientific">Candidatus Nitrosocosmicus oleophilus</name>
    <dbReference type="NCBI Taxonomy" id="1353260"/>
    <lineage>
        <taxon>Archaea</taxon>
        <taxon>Nitrososphaerota</taxon>
        <taxon>Nitrososphaeria</taxon>
        <taxon>Nitrososphaerales</taxon>
        <taxon>Nitrososphaeraceae</taxon>
        <taxon>Candidatus Nitrosocosmicus</taxon>
    </lineage>
</organism>
<feature type="transmembrane region" description="Helical" evidence="2">
    <location>
        <begin position="34"/>
        <end position="54"/>
    </location>
</feature>
<dbReference type="KEGG" id="taa:NMY3_03037"/>
<proteinExistence type="predicted"/>
<accession>A0A654M070</accession>
<keyword evidence="2" id="KW-1133">Transmembrane helix</keyword>
<evidence type="ECO:0000256" key="2">
    <source>
        <dbReference type="SAM" id="Phobius"/>
    </source>
</evidence>
<gene>
    <name evidence="3" type="ORF">NMY3_03037</name>
</gene>
<dbReference type="Proteomes" id="UP000058925">
    <property type="component" value="Chromosome"/>
</dbReference>
<evidence type="ECO:0000313" key="3">
    <source>
        <dbReference type="EMBL" id="ALI37224.1"/>
    </source>
</evidence>
<dbReference type="EMBL" id="CP012850">
    <property type="protein sequence ID" value="ALI37224.1"/>
    <property type="molecule type" value="Genomic_DNA"/>
</dbReference>
<feature type="region of interest" description="Disordered" evidence="1">
    <location>
        <begin position="57"/>
        <end position="79"/>
    </location>
</feature>
<feature type="transmembrane region" description="Helical" evidence="2">
    <location>
        <begin position="12"/>
        <end position="28"/>
    </location>
</feature>
<reference evidence="4" key="1">
    <citation type="submission" date="2015-10" db="EMBL/GenBank/DDBJ databases">
        <title>Niche specialization of a soil ammonia-oxidizing archaeon, Candidatus Nitrosocosmicus oleophilus.</title>
        <authorList>
            <person name="Jung M.-Y."/>
            <person name="Rhee S.-K."/>
        </authorList>
    </citation>
    <scope>NUCLEOTIDE SEQUENCE [LARGE SCALE GENOMIC DNA]</scope>
    <source>
        <strain evidence="4">MY3</strain>
    </source>
</reference>
<keyword evidence="4" id="KW-1185">Reference proteome</keyword>
<keyword evidence="2" id="KW-0812">Transmembrane</keyword>
<evidence type="ECO:0000256" key="1">
    <source>
        <dbReference type="SAM" id="MobiDB-lite"/>
    </source>
</evidence>
<evidence type="ECO:0000313" key="4">
    <source>
        <dbReference type="Proteomes" id="UP000058925"/>
    </source>
</evidence>